<evidence type="ECO:0000313" key="1">
    <source>
        <dbReference type="EMBL" id="GEO21421.1"/>
    </source>
</evidence>
<comment type="caution">
    <text evidence="1">The sequence shown here is derived from an EMBL/GenBank/DDBJ whole genome shotgun (WGS) entry which is preliminary data.</text>
</comment>
<reference evidence="1 2" key="1">
    <citation type="submission" date="2019-07" db="EMBL/GenBank/DDBJ databases">
        <title>Whole genome shotgun sequence of Cyclobacterium qasimii NBRC 106168.</title>
        <authorList>
            <person name="Hosoyama A."/>
            <person name="Uohara A."/>
            <person name="Ohji S."/>
            <person name="Ichikawa N."/>
        </authorList>
    </citation>
    <scope>NUCLEOTIDE SEQUENCE [LARGE SCALE GENOMIC DNA]</scope>
    <source>
        <strain evidence="1 2">NBRC 106168</strain>
    </source>
</reference>
<dbReference type="Proteomes" id="UP000321301">
    <property type="component" value="Unassembled WGS sequence"/>
</dbReference>
<keyword evidence="2" id="KW-1185">Reference proteome</keyword>
<proteinExistence type="predicted"/>
<protein>
    <submittedName>
        <fullName evidence="1">Uncharacterized protein</fullName>
    </submittedName>
</protein>
<organism evidence="1 2">
    <name type="scientific">Cyclobacterium qasimii</name>
    <dbReference type="NCBI Taxonomy" id="1350429"/>
    <lineage>
        <taxon>Bacteria</taxon>
        <taxon>Pseudomonadati</taxon>
        <taxon>Bacteroidota</taxon>
        <taxon>Cytophagia</taxon>
        <taxon>Cytophagales</taxon>
        <taxon>Cyclobacteriaceae</taxon>
        <taxon>Cyclobacterium</taxon>
    </lineage>
</organism>
<dbReference type="EMBL" id="BJYV01000007">
    <property type="protein sequence ID" value="GEO21421.1"/>
    <property type="molecule type" value="Genomic_DNA"/>
</dbReference>
<evidence type="ECO:0000313" key="2">
    <source>
        <dbReference type="Proteomes" id="UP000321301"/>
    </source>
</evidence>
<gene>
    <name evidence="1" type="ORF">CQA01_19550</name>
</gene>
<name>A0A512CB40_9BACT</name>
<accession>A0A512CB40</accession>
<dbReference type="AlphaFoldDB" id="A0A512CB40"/>
<sequence>MNLETFCILGPSYASLNLDQPAGNTFPVTELVEASGAEVLEFHDKGGAFSNFTSYGDGSSHSFNVIFCQE</sequence>